<name>A0A835Y3T7_9CHLO</name>
<dbReference type="Proteomes" id="UP000612055">
    <property type="component" value="Unassembled WGS sequence"/>
</dbReference>
<dbReference type="Gene3D" id="3.40.250.10">
    <property type="entry name" value="Rhodanese-like domain"/>
    <property type="match status" value="1"/>
</dbReference>
<reference evidence="3" key="1">
    <citation type="journal article" date="2020" name="bioRxiv">
        <title>Comparative genomics of Chlamydomonas.</title>
        <authorList>
            <person name="Craig R.J."/>
            <person name="Hasan A.R."/>
            <person name="Ness R.W."/>
            <person name="Keightley P.D."/>
        </authorList>
    </citation>
    <scope>NUCLEOTIDE SEQUENCE</scope>
    <source>
        <strain evidence="3">CCAP 11/70</strain>
    </source>
</reference>
<dbReference type="AlphaFoldDB" id="A0A835Y3T7"/>
<gene>
    <name evidence="3" type="ORF">HYH03_010928</name>
</gene>
<keyword evidence="4" id="KW-1185">Reference proteome</keyword>
<evidence type="ECO:0000313" key="4">
    <source>
        <dbReference type="Proteomes" id="UP000612055"/>
    </source>
</evidence>
<feature type="domain" description="Rhodanese" evidence="2">
    <location>
        <begin position="63"/>
        <end position="151"/>
    </location>
</feature>
<dbReference type="InterPro" id="IPR001763">
    <property type="entry name" value="Rhodanese-like_dom"/>
</dbReference>
<dbReference type="SUPFAM" id="SSF52821">
    <property type="entry name" value="Rhodanese/Cell cycle control phosphatase"/>
    <property type="match status" value="1"/>
</dbReference>
<organism evidence="3 4">
    <name type="scientific">Edaphochlamys debaryana</name>
    <dbReference type="NCBI Taxonomy" id="47281"/>
    <lineage>
        <taxon>Eukaryota</taxon>
        <taxon>Viridiplantae</taxon>
        <taxon>Chlorophyta</taxon>
        <taxon>core chlorophytes</taxon>
        <taxon>Chlorophyceae</taxon>
        <taxon>CS clade</taxon>
        <taxon>Chlamydomonadales</taxon>
        <taxon>Chlamydomonadales incertae sedis</taxon>
        <taxon>Edaphochlamys</taxon>
    </lineage>
</organism>
<dbReference type="CDD" id="cd00158">
    <property type="entry name" value="RHOD"/>
    <property type="match status" value="1"/>
</dbReference>
<sequence length="236" mass="25813">MGDRLIARADSPGSATADQAACDKLEQLSINFAAKFPGVPEVTATELHRWMQQEEEAAAAGPDSCALLVLDIRTPEEQQVSVLPGPWTLTQAEFERRGPEAFRGRRIVCYCTVGLRSGMYAAALRRRHGLDARNLRGSILAWTQAGLPLVDPKDGAPTRRVHVYSRQFELQGSAYVPVMFRQPLLSLALDFVRGWWRRLAGRLGWLLPGWSRGRGGGPADAGVGVGADHVDESKGR</sequence>
<feature type="compositionally biased region" description="Gly residues" evidence="1">
    <location>
        <begin position="216"/>
        <end position="225"/>
    </location>
</feature>
<evidence type="ECO:0000256" key="1">
    <source>
        <dbReference type="SAM" id="MobiDB-lite"/>
    </source>
</evidence>
<dbReference type="Pfam" id="PF00581">
    <property type="entry name" value="Rhodanese"/>
    <property type="match status" value="1"/>
</dbReference>
<feature type="region of interest" description="Disordered" evidence="1">
    <location>
        <begin position="216"/>
        <end position="236"/>
    </location>
</feature>
<proteinExistence type="predicted"/>
<evidence type="ECO:0000313" key="3">
    <source>
        <dbReference type="EMBL" id="KAG2490534.1"/>
    </source>
</evidence>
<dbReference type="PROSITE" id="PS50206">
    <property type="entry name" value="RHODANESE_3"/>
    <property type="match status" value="1"/>
</dbReference>
<dbReference type="SMART" id="SM00450">
    <property type="entry name" value="RHOD"/>
    <property type="match status" value="1"/>
</dbReference>
<evidence type="ECO:0000259" key="2">
    <source>
        <dbReference type="PROSITE" id="PS50206"/>
    </source>
</evidence>
<dbReference type="InterPro" id="IPR036873">
    <property type="entry name" value="Rhodanese-like_dom_sf"/>
</dbReference>
<accession>A0A835Y3T7</accession>
<dbReference type="EMBL" id="JAEHOE010000060">
    <property type="protein sequence ID" value="KAG2490534.1"/>
    <property type="molecule type" value="Genomic_DNA"/>
</dbReference>
<comment type="caution">
    <text evidence="3">The sequence shown here is derived from an EMBL/GenBank/DDBJ whole genome shotgun (WGS) entry which is preliminary data.</text>
</comment>
<dbReference type="OrthoDB" id="566238at2759"/>
<protein>
    <recommendedName>
        <fullName evidence="2">Rhodanese domain-containing protein</fullName>
    </recommendedName>
</protein>